<evidence type="ECO:0000313" key="3">
    <source>
        <dbReference type="Proteomes" id="UP000243876"/>
    </source>
</evidence>
<dbReference type="Proteomes" id="UP000243876">
    <property type="component" value="Unassembled WGS sequence"/>
</dbReference>
<dbReference type="InterPro" id="IPR044924">
    <property type="entry name" value="HAD-SF_hydro_IA_REG-2-like_cap"/>
</dbReference>
<evidence type="ECO:0000256" key="1">
    <source>
        <dbReference type="SAM" id="MobiDB-lite"/>
    </source>
</evidence>
<proteinExistence type="predicted"/>
<dbReference type="EMBL" id="CENE01000001">
    <property type="protein sequence ID" value="CEQ38592.1"/>
    <property type="molecule type" value="Genomic_DNA"/>
</dbReference>
<accession>A0A0D6EF08</accession>
<feature type="region of interest" description="Disordered" evidence="1">
    <location>
        <begin position="267"/>
        <end position="286"/>
    </location>
</feature>
<dbReference type="PANTHER" id="PTHR46191">
    <property type="match status" value="1"/>
</dbReference>
<sequence>MVIRRVCLDAFGTLFSPRRPVFEQYAQVARQHGLTVDEGLVKDGFKQAFKRWARSHPLYGKHSDPPLDSSAWWAGVIQDTFRFAGVPPEELAPVHIALSTTLVQRFWGEEGYSLHSDALPFLRSLRVLPSPSSDPNSAFPPPAIVSNTDRAVAKILRNLGVTEDRCGNGGIRASDIWTTWELEKEKKDVRFWEEVLWRLRRTSEKAGGPEPQLRADEVLVVGDELLSVLPSPPPYFSTDVFAPSGSDYETPRKAGFRSLLLRRPSAEGQHARASHGDEDDGKGEVASVRDLMEVVDWIRNENGR</sequence>
<gene>
    <name evidence="2" type="primary">SPOSA6832_00037</name>
</gene>
<dbReference type="InterPro" id="IPR051828">
    <property type="entry name" value="HAD-like_hydrolase_domain"/>
</dbReference>
<dbReference type="AlphaFoldDB" id="A0A0D6EF08"/>
<keyword evidence="3" id="KW-1185">Reference proteome</keyword>
<dbReference type="OrthoDB" id="444127at2759"/>
<dbReference type="InterPro" id="IPR023214">
    <property type="entry name" value="HAD_sf"/>
</dbReference>
<dbReference type="SUPFAM" id="SSF56784">
    <property type="entry name" value="HAD-like"/>
    <property type="match status" value="1"/>
</dbReference>
<reference evidence="3" key="1">
    <citation type="submission" date="2015-02" db="EMBL/GenBank/DDBJ databases">
        <authorList>
            <person name="Gon?alves P."/>
        </authorList>
    </citation>
    <scope>NUCLEOTIDE SEQUENCE [LARGE SCALE GENOMIC DNA]</scope>
</reference>
<organism evidence="2 3">
    <name type="scientific">Sporidiobolus salmonicolor</name>
    <name type="common">Yeast-like fungus</name>
    <name type="synonym">Sporobolomyces salmonicolor</name>
    <dbReference type="NCBI Taxonomy" id="5005"/>
    <lineage>
        <taxon>Eukaryota</taxon>
        <taxon>Fungi</taxon>
        <taxon>Dikarya</taxon>
        <taxon>Basidiomycota</taxon>
        <taxon>Pucciniomycotina</taxon>
        <taxon>Microbotryomycetes</taxon>
        <taxon>Sporidiobolales</taxon>
        <taxon>Sporidiobolaceae</taxon>
        <taxon>Sporobolomyces</taxon>
    </lineage>
</organism>
<name>A0A0D6EF08_SPOSA</name>
<evidence type="ECO:0000313" key="2">
    <source>
        <dbReference type="EMBL" id="CEQ38592.1"/>
    </source>
</evidence>
<dbReference type="GO" id="GO:0005634">
    <property type="term" value="C:nucleus"/>
    <property type="evidence" value="ECO:0007669"/>
    <property type="project" value="TreeGrafter"/>
</dbReference>
<dbReference type="PANTHER" id="PTHR46191:SF2">
    <property type="entry name" value="HALOACID DEHALOGENASE-LIKE HYDROLASE DOMAIN-CONTAINING PROTEIN 3"/>
    <property type="match status" value="1"/>
</dbReference>
<dbReference type="InterPro" id="IPR036412">
    <property type="entry name" value="HAD-like_sf"/>
</dbReference>
<dbReference type="Gene3D" id="3.40.50.1000">
    <property type="entry name" value="HAD superfamily/HAD-like"/>
    <property type="match status" value="1"/>
</dbReference>
<dbReference type="Gene3D" id="1.10.150.720">
    <property type="entry name" value="Haloacid dehalogenase-like hydrolase"/>
    <property type="match status" value="1"/>
</dbReference>
<protein>
    <submittedName>
        <fullName evidence="2">SPOSA6832_00037-mRNA-1:cds</fullName>
    </submittedName>
</protein>